<organism evidence="3">
    <name type="scientific">uncultured Thermomicrobiales bacterium</name>
    <dbReference type="NCBI Taxonomy" id="1645740"/>
    <lineage>
        <taxon>Bacteria</taxon>
        <taxon>Pseudomonadati</taxon>
        <taxon>Thermomicrobiota</taxon>
        <taxon>Thermomicrobia</taxon>
        <taxon>Thermomicrobiales</taxon>
        <taxon>environmental samples</taxon>
    </lineage>
</organism>
<accession>A0A6J4V998</accession>
<name>A0A6J4V998_9BACT</name>
<feature type="domain" description="Amidohydrolase-related" evidence="2">
    <location>
        <begin position="61"/>
        <end position="289"/>
    </location>
</feature>
<keyword evidence="1" id="KW-0456">Lyase</keyword>
<dbReference type="SUPFAM" id="SSF51556">
    <property type="entry name" value="Metallo-dependent hydrolases"/>
    <property type="match status" value="1"/>
</dbReference>
<dbReference type="InterPro" id="IPR032466">
    <property type="entry name" value="Metal_Hydrolase"/>
</dbReference>
<sequence>MVGLGACPLNPPDGEGHGVYPSRDGGALQTRDGEAMLIDADVHISPSPQGGNSIGIDELLRRMDRAGVDRAVTWLQPPYVRSETGAGNAYVARAMRAHPDRIIGFGWADPNLGVDAAIAEVRRAVEEYGVFGVKLNGAQNGFRIDDPELALPVVEAVAAAGVVLALHVGADAYDQTHPARVATIARRYPELRILVVHMGGAAFHDLSAAAIDVARAFPNLTLVGSAVRAIPILAAIRTLGAERVCFGSDTPFELMHVELAKYQALLEDEVTLAERDLVMGGNVARVLGLGDAT</sequence>
<evidence type="ECO:0000313" key="3">
    <source>
        <dbReference type="EMBL" id="CAA9572920.1"/>
    </source>
</evidence>
<dbReference type="EMBL" id="CADCWF010000272">
    <property type="protein sequence ID" value="CAA9572920.1"/>
    <property type="molecule type" value="Genomic_DNA"/>
</dbReference>
<dbReference type="PANTHER" id="PTHR21240:SF28">
    <property type="entry name" value="ISO-OROTATE DECARBOXYLASE (EUROFUNG)"/>
    <property type="match status" value="1"/>
</dbReference>
<dbReference type="GO" id="GO:0016831">
    <property type="term" value="F:carboxy-lyase activity"/>
    <property type="evidence" value="ECO:0007669"/>
    <property type="project" value="InterPro"/>
</dbReference>
<dbReference type="GO" id="GO:0005737">
    <property type="term" value="C:cytoplasm"/>
    <property type="evidence" value="ECO:0007669"/>
    <property type="project" value="TreeGrafter"/>
</dbReference>
<proteinExistence type="predicted"/>
<dbReference type="InterPro" id="IPR032465">
    <property type="entry name" value="ACMSD"/>
</dbReference>
<evidence type="ECO:0000256" key="1">
    <source>
        <dbReference type="ARBA" id="ARBA00023239"/>
    </source>
</evidence>
<dbReference type="PANTHER" id="PTHR21240">
    <property type="entry name" value="2-AMINO-3-CARBOXYLMUCONATE-6-SEMIALDEHYDE DECARBOXYLASE"/>
    <property type="match status" value="1"/>
</dbReference>
<dbReference type="AlphaFoldDB" id="A0A6J4V998"/>
<gene>
    <name evidence="3" type="ORF">AVDCRST_MAG59-3736</name>
</gene>
<protein>
    <recommendedName>
        <fullName evidence="2">Amidohydrolase-related domain-containing protein</fullName>
    </recommendedName>
</protein>
<dbReference type="Pfam" id="PF04909">
    <property type="entry name" value="Amidohydro_2"/>
    <property type="match status" value="1"/>
</dbReference>
<reference evidence="3" key="1">
    <citation type="submission" date="2020-02" db="EMBL/GenBank/DDBJ databases">
        <authorList>
            <person name="Meier V. D."/>
        </authorList>
    </citation>
    <scope>NUCLEOTIDE SEQUENCE</scope>
    <source>
        <strain evidence="3">AVDCRST_MAG59</strain>
    </source>
</reference>
<evidence type="ECO:0000259" key="2">
    <source>
        <dbReference type="Pfam" id="PF04909"/>
    </source>
</evidence>
<dbReference type="GO" id="GO:0019748">
    <property type="term" value="P:secondary metabolic process"/>
    <property type="evidence" value="ECO:0007669"/>
    <property type="project" value="TreeGrafter"/>
</dbReference>
<dbReference type="InterPro" id="IPR006680">
    <property type="entry name" value="Amidohydro-rel"/>
</dbReference>
<dbReference type="GO" id="GO:0016787">
    <property type="term" value="F:hydrolase activity"/>
    <property type="evidence" value="ECO:0007669"/>
    <property type="project" value="InterPro"/>
</dbReference>
<dbReference type="Gene3D" id="3.20.20.140">
    <property type="entry name" value="Metal-dependent hydrolases"/>
    <property type="match status" value="1"/>
</dbReference>